<dbReference type="Proteomes" id="UP000095621">
    <property type="component" value="Unassembled WGS sequence"/>
</dbReference>
<accession>A0A174YWN5</accession>
<sequence>MRRKLELLKLQIKSAFLSIPKIILGTIVTAVLVIAISTCIGIATAQDSDMRMKVAVVYPDYDDTENSDSADNNKEFRYIKMAFNYVSEIDTIKNVCTFEYTDRQQAIDGLRNNYYVMAIIVPENMISDIMSGENTPVEVVCQSEGVNNTSMIFREMVRAGGSDLATAEAGIYTFDDLFNGVLKNYRGLRGTHENKLNDIYLSYALNRSIYFKTRDISVKEGLSTVQFYVCTAIVMLLLLSTITCAGNMKGESRSLAKSLKGAGISAFDTGIARTTGVGIVYIMIFEVLFIIINVMRLGVPAISGVLAVSTVGEFIASILGIVVLVYAAVSFINCIFSVVDDTVYSVITVCILGMACMYASGCIVSSAFLAPGVRVIGMYLPTNGLFTLACQIIKGTVDISTIMTNVLWIIIFQAAGALAVKIRRDR</sequence>
<dbReference type="EMBL" id="CZBU01000004">
    <property type="protein sequence ID" value="CUQ78122.1"/>
    <property type="molecule type" value="Genomic_DNA"/>
</dbReference>
<protein>
    <submittedName>
        <fullName evidence="8">ABC-2 family transporter protein</fullName>
    </submittedName>
</protein>
<proteinExistence type="predicted"/>
<evidence type="ECO:0000256" key="4">
    <source>
        <dbReference type="ARBA" id="ARBA00022989"/>
    </source>
</evidence>
<feature type="domain" description="ABC-2 type transporter transmembrane" evidence="7">
    <location>
        <begin position="25"/>
        <end position="414"/>
    </location>
</feature>
<evidence type="ECO:0000256" key="5">
    <source>
        <dbReference type="ARBA" id="ARBA00023136"/>
    </source>
</evidence>
<feature type="transmembrane region" description="Helical" evidence="6">
    <location>
        <begin position="314"/>
        <end position="336"/>
    </location>
</feature>
<feature type="transmembrane region" description="Helical" evidence="6">
    <location>
        <begin position="21"/>
        <end position="43"/>
    </location>
</feature>
<gene>
    <name evidence="8" type="ORF">ERS852490_01919</name>
</gene>
<dbReference type="AlphaFoldDB" id="A0A174YWN5"/>
<evidence type="ECO:0000259" key="7">
    <source>
        <dbReference type="Pfam" id="PF12698"/>
    </source>
</evidence>
<feature type="transmembrane region" description="Helical" evidence="6">
    <location>
        <begin position="343"/>
        <end position="370"/>
    </location>
</feature>
<keyword evidence="3 6" id="KW-0812">Transmembrane</keyword>
<dbReference type="InterPro" id="IPR051449">
    <property type="entry name" value="ABC-2_transporter_component"/>
</dbReference>
<dbReference type="PANTHER" id="PTHR30294:SF29">
    <property type="entry name" value="MULTIDRUG ABC TRANSPORTER PERMEASE YBHS-RELATED"/>
    <property type="match status" value="1"/>
</dbReference>
<evidence type="ECO:0000313" key="8">
    <source>
        <dbReference type="EMBL" id="CUQ78122.1"/>
    </source>
</evidence>
<name>A0A174YWN5_9FIRM</name>
<evidence type="ECO:0000256" key="1">
    <source>
        <dbReference type="ARBA" id="ARBA00004651"/>
    </source>
</evidence>
<dbReference type="Pfam" id="PF12698">
    <property type="entry name" value="ABC2_membrane_3"/>
    <property type="match status" value="1"/>
</dbReference>
<dbReference type="PANTHER" id="PTHR30294">
    <property type="entry name" value="MEMBRANE COMPONENT OF ABC TRANSPORTER YHHJ-RELATED"/>
    <property type="match status" value="1"/>
</dbReference>
<feature type="transmembrane region" description="Helical" evidence="6">
    <location>
        <begin position="402"/>
        <end position="420"/>
    </location>
</feature>
<reference evidence="8 9" key="1">
    <citation type="submission" date="2015-09" db="EMBL/GenBank/DDBJ databases">
        <authorList>
            <consortium name="Pathogen Informatics"/>
        </authorList>
    </citation>
    <scope>NUCLEOTIDE SEQUENCE [LARGE SCALE GENOMIC DNA]</scope>
    <source>
        <strain evidence="8 9">2789STDY5834875</strain>
    </source>
</reference>
<dbReference type="InterPro" id="IPR013525">
    <property type="entry name" value="ABC2_TM"/>
</dbReference>
<evidence type="ECO:0000313" key="9">
    <source>
        <dbReference type="Proteomes" id="UP000095621"/>
    </source>
</evidence>
<organism evidence="8 9">
    <name type="scientific">Lachnospira eligens</name>
    <dbReference type="NCBI Taxonomy" id="39485"/>
    <lineage>
        <taxon>Bacteria</taxon>
        <taxon>Bacillati</taxon>
        <taxon>Bacillota</taxon>
        <taxon>Clostridia</taxon>
        <taxon>Lachnospirales</taxon>
        <taxon>Lachnospiraceae</taxon>
        <taxon>Lachnospira</taxon>
    </lineage>
</organism>
<evidence type="ECO:0000256" key="3">
    <source>
        <dbReference type="ARBA" id="ARBA00022692"/>
    </source>
</evidence>
<dbReference type="GO" id="GO:0005886">
    <property type="term" value="C:plasma membrane"/>
    <property type="evidence" value="ECO:0007669"/>
    <property type="project" value="UniProtKB-SubCell"/>
</dbReference>
<dbReference type="Gene3D" id="3.40.1710.10">
    <property type="entry name" value="abc type-2 transporter like domain"/>
    <property type="match status" value="1"/>
</dbReference>
<dbReference type="GO" id="GO:0140359">
    <property type="term" value="F:ABC-type transporter activity"/>
    <property type="evidence" value="ECO:0007669"/>
    <property type="project" value="InterPro"/>
</dbReference>
<feature type="transmembrane region" description="Helical" evidence="6">
    <location>
        <begin position="270"/>
        <end position="294"/>
    </location>
</feature>
<keyword evidence="5 6" id="KW-0472">Membrane</keyword>
<evidence type="ECO:0000256" key="6">
    <source>
        <dbReference type="SAM" id="Phobius"/>
    </source>
</evidence>
<evidence type="ECO:0000256" key="2">
    <source>
        <dbReference type="ARBA" id="ARBA00022475"/>
    </source>
</evidence>
<keyword evidence="4 6" id="KW-1133">Transmembrane helix</keyword>
<feature type="transmembrane region" description="Helical" evidence="6">
    <location>
        <begin position="225"/>
        <end position="249"/>
    </location>
</feature>
<dbReference type="OrthoDB" id="2066511at2"/>
<keyword evidence="2" id="KW-1003">Cell membrane</keyword>
<dbReference type="RefSeq" id="WP_055215888.1">
    <property type="nucleotide sequence ID" value="NZ_CZBU01000004.1"/>
</dbReference>
<comment type="subcellular location">
    <subcellularLocation>
        <location evidence="1">Cell membrane</location>
        <topology evidence="1">Multi-pass membrane protein</topology>
    </subcellularLocation>
</comment>